<dbReference type="Gene3D" id="3.40.50.2300">
    <property type="match status" value="2"/>
</dbReference>
<name>A0ABX2GSC0_9FIRM</name>
<dbReference type="InterPro" id="IPR010982">
    <property type="entry name" value="Lambda_DNA-bd_dom_sf"/>
</dbReference>
<dbReference type="InterPro" id="IPR025997">
    <property type="entry name" value="SBP_2_dom"/>
</dbReference>
<dbReference type="SMART" id="SM00354">
    <property type="entry name" value="HTH_LACI"/>
    <property type="match status" value="1"/>
</dbReference>
<sequence>MAVTIKEIAALANVSRGTVDKVLNNRPGVKDSTREKVLKIATELHYQPNFIGKALVHSNNPIKIGIILTPDYNPFIQELLEGIQNAQNEFSAFGIEVITKMMTSLEPAEQLSIINELVDMNVSGMAVFPLDNPHIFSRVNHLIENQMAVITFNSKVEGIHHLSFIGQNHYKGGRTAASLISKICPPNTNIGVIISSHNLSCHQDRLRGFEDKLAELNSDFKILDIQENQDRKDDAFRITLEYCNNYPELGAIYLTSGGITGVASALEIAEKTQQIKVICHDITTDTVPILKKGVVDFALGQSPVLQGYQLVKTLFEYLVKNICPPDNIEIPITIATDESL</sequence>
<evidence type="ECO:0000256" key="2">
    <source>
        <dbReference type="ARBA" id="ARBA00023125"/>
    </source>
</evidence>
<evidence type="ECO:0000259" key="4">
    <source>
        <dbReference type="PROSITE" id="PS50932"/>
    </source>
</evidence>
<dbReference type="Pfam" id="PF00356">
    <property type="entry name" value="LacI"/>
    <property type="match status" value="1"/>
</dbReference>
<keyword evidence="1" id="KW-0805">Transcription regulation</keyword>
<comment type="caution">
    <text evidence="5">The sequence shown here is derived from an EMBL/GenBank/DDBJ whole genome shotgun (WGS) entry which is preliminary data.</text>
</comment>
<dbReference type="PROSITE" id="PS00356">
    <property type="entry name" value="HTH_LACI_1"/>
    <property type="match status" value="1"/>
</dbReference>
<dbReference type="EMBL" id="JAAIPF010000032">
    <property type="protein sequence ID" value="NSF74712.1"/>
    <property type="molecule type" value="Genomic_DNA"/>
</dbReference>
<dbReference type="CDD" id="cd06307">
    <property type="entry name" value="PBP1_sugar_binding"/>
    <property type="match status" value="1"/>
</dbReference>
<keyword evidence="2" id="KW-0238">DNA-binding</keyword>
<dbReference type="PROSITE" id="PS50932">
    <property type="entry name" value="HTH_LACI_2"/>
    <property type="match status" value="1"/>
</dbReference>
<gene>
    <name evidence="5" type="ORF">G4952_13050</name>
</gene>
<feature type="domain" description="HTH lacI-type" evidence="4">
    <location>
        <begin position="3"/>
        <end position="57"/>
    </location>
</feature>
<evidence type="ECO:0000313" key="6">
    <source>
        <dbReference type="Proteomes" id="UP000822152"/>
    </source>
</evidence>
<keyword evidence="6" id="KW-1185">Reference proteome</keyword>
<dbReference type="PANTHER" id="PTHR30146">
    <property type="entry name" value="LACI-RELATED TRANSCRIPTIONAL REPRESSOR"/>
    <property type="match status" value="1"/>
</dbReference>
<dbReference type="PANTHER" id="PTHR30146:SF152">
    <property type="entry name" value="TRANSCRIPTIONAL REGULATORY PROTEIN"/>
    <property type="match status" value="1"/>
</dbReference>
<dbReference type="InterPro" id="IPR000843">
    <property type="entry name" value="HTH_LacI"/>
</dbReference>
<protein>
    <submittedName>
        <fullName evidence="5">Substrate-binding domain-containing protein</fullName>
    </submittedName>
</protein>
<evidence type="ECO:0000256" key="1">
    <source>
        <dbReference type="ARBA" id="ARBA00023015"/>
    </source>
</evidence>
<evidence type="ECO:0000256" key="3">
    <source>
        <dbReference type="ARBA" id="ARBA00023163"/>
    </source>
</evidence>
<accession>A0ABX2GSC0</accession>
<dbReference type="InterPro" id="IPR028082">
    <property type="entry name" value="Peripla_BP_I"/>
</dbReference>
<organism evidence="5 6">
    <name type="scientific">Blautia wexlerae</name>
    <dbReference type="NCBI Taxonomy" id="418240"/>
    <lineage>
        <taxon>Bacteria</taxon>
        <taxon>Bacillati</taxon>
        <taxon>Bacillota</taxon>
        <taxon>Clostridia</taxon>
        <taxon>Lachnospirales</taxon>
        <taxon>Lachnospiraceae</taxon>
        <taxon>Blautia</taxon>
    </lineage>
</organism>
<dbReference type="SUPFAM" id="SSF47413">
    <property type="entry name" value="lambda repressor-like DNA-binding domains"/>
    <property type="match status" value="1"/>
</dbReference>
<dbReference type="CDD" id="cd01392">
    <property type="entry name" value="HTH_LacI"/>
    <property type="match status" value="1"/>
</dbReference>
<evidence type="ECO:0000313" key="5">
    <source>
        <dbReference type="EMBL" id="NSF74712.1"/>
    </source>
</evidence>
<dbReference type="Proteomes" id="UP000822152">
    <property type="component" value="Unassembled WGS sequence"/>
</dbReference>
<dbReference type="RefSeq" id="WP_173744041.1">
    <property type="nucleotide sequence ID" value="NZ_JAAIPF010000032.1"/>
</dbReference>
<reference evidence="5 6" key="1">
    <citation type="journal article" date="2020" name="Cell Host Microbe">
        <title>Functional and Genomic Variation between Human-Derived Isolates of Lachnospiraceae Reveals Inter- and Intra-Species Diversity.</title>
        <authorList>
            <person name="Sorbara M.T."/>
            <person name="Littmann E.R."/>
            <person name="Fontana E."/>
            <person name="Moody T.U."/>
            <person name="Kohout C.E."/>
            <person name="Gjonbalaj M."/>
            <person name="Eaton V."/>
            <person name="Seok R."/>
            <person name="Leiner I.M."/>
            <person name="Pamer E.G."/>
        </authorList>
    </citation>
    <scope>NUCLEOTIDE SEQUENCE [LARGE SCALE GENOMIC DNA]</scope>
    <source>
        <strain evidence="5 6">MSK.20.11</strain>
    </source>
</reference>
<proteinExistence type="predicted"/>
<dbReference type="Gene3D" id="1.10.260.40">
    <property type="entry name" value="lambda repressor-like DNA-binding domains"/>
    <property type="match status" value="1"/>
</dbReference>
<keyword evidence="3" id="KW-0804">Transcription</keyword>
<dbReference type="SUPFAM" id="SSF53822">
    <property type="entry name" value="Periplasmic binding protein-like I"/>
    <property type="match status" value="1"/>
</dbReference>
<dbReference type="Pfam" id="PF13407">
    <property type="entry name" value="Peripla_BP_4"/>
    <property type="match status" value="1"/>
</dbReference>